<feature type="domain" description="Imm33-like" evidence="1">
    <location>
        <begin position="99"/>
        <end position="198"/>
    </location>
</feature>
<protein>
    <recommendedName>
        <fullName evidence="1">Imm33-like domain-containing protein</fullName>
    </recommendedName>
</protein>
<name>A0A1G8MFU5_9FLAO</name>
<evidence type="ECO:0000259" key="1">
    <source>
        <dbReference type="Pfam" id="PF24719"/>
    </source>
</evidence>
<dbReference type="AlphaFoldDB" id="A0A1G8MFU5"/>
<reference evidence="3" key="1">
    <citation type="submission" date="2016-10" db="EMBL/GenBank/DDBJ databases">
        <authorList>
            <person name="Varghese N."/>
            <person name="Submissions S."/>
        </authorList>
    </citation>
    <scope>NUCLEOTIDE SEQUENCE [LARGE SCALE GENOMIC DNA]</scope>
    <source>
        <strain evidence="3">DSM 15363</strain>
    </source>
</reference>
<proteinExistence type="predicted"/>
<evidence type="ECO:0000313" key="3">
    <source>
        <dbReference type="Proteomes" id="UP000199492"/>
    </source>
</evidence>
<sequence>MKQEIKILRSDLVAKCDQYLNGEIGKSDLENYASKLMIGECDIYEWDDDIISDIIFQWESQEINFPINKRNIELWKHQLETEENLLSDFNLWNVHIEPQKAICEKHKSKWNPINKKLMVGIGSDLNADPIHGLRHPKEKGTTGWYIWTGEYSESDDFFKPICAEHLLQIRPDLIKYFGLDVGYRFLIDKKEYEDVWFDEKLITTE</sequence>
<dbReference type="EMBL" id="FNCZ01000027">
    <property type="protein sequence ID" value="SDI66210.1"/>
    <property type="molecule type" value="Genomic_DNA"/>
</dbReference>
<dbReference type="RefSeq" id="WP_092471271.1">
    <property type="nucleotide sequence ID" value="NZ_FNCZ01000027.1"/>
</dbReference>
<dbReference type="OrthoDB" id="7063432at2"/>
<dbReference type="Pfam" id="PF24719">
    <property type="entry name" value="Imm33-like"/>
    <property type="match status" value="1"/>
</dbReference>
<organism evidence="2 3">
    <name type="scientific">Winogradskyella thalassocola</name>
    <dbReference type="NCBI Taxonomy" id="262004"/>
    <lineage>
        <taxon>Bacteria</taxon>
        <taxon>Pseudomonadati</taxon>
        <taxon>Bacteroidota</taxon>
        <taxon>Flavobacteriia</taxon>
        <taxon>Flavobacteriales</taxon>
        <taxon>Flavobacteriaceae</taxon>
        <taxon>Winogradskyella</taxon>
    </lineage>
</organism>
<keyword evidence="3" id="KW-1185">Reference proteome</keyword>
<evidence type="ECO:0000313" key="2">
    <source>
        <dbReference type="EMBL" id="SDI66210.1"/>
    </source>
</evidence>
<accession>A0A1G8MFU5</accession>
<gene>
    <name evidence="2" type="ORF">SAMN04489796_1271</name>
</gene>
<dbReference type="Proteomes" id="UP000199492">
    <property type="component" value="Unassembled WGS sequence"/>
</dbReference>
<dbReference type="InterPro" id="IPR056509">
    <property type="entry name" value="Imm33-like"/>
</dbReference>